<reference evidence="2 3" key="1">
    <citation type="submission" date="2018-08" db="EMBL/GenBank/DDBJ databases">
        <authorList>
            <person name="Laetsch R D."/>
            <person name="Stevens L."/>
            <person name="Kumar S."/>
            <person name="Blaxter L. M."/>
        </authorList>
    </citation>
    <scope>NUCLEOTIDE SEQUENCE [LARGE SCALE GENOMIC DNA]</scope>
</reference>
<sequence length="57" mass="6473">DSGDQFLRGQENIEIQMVDEAANAIERFILVEDDYSTETDEEHTAEAVTAESFTDFE</sequence>
<dbReference type="EMBL" id="UYRX01001885">
    <property type="protein sequence ID" value="VDM92329.1"/>
    <property type="molecule type" value="Genomic_DNA"/>
</dbReference>
<protein>
    <submittedName>
        <fullName evidence="2">Uncharacterized protein</fullName>
    </submittedName>
</protein>
<accession>A0A3P7JUI8</accession>
<evidence type="ECO:0000313" key="3">
    <source>
        <dbReference type="Proteomes" id="UP000277928"/>
    </source>
</evidence>
<gene>
    <name evidence="2" type="ORF">NLS_LOCUS9742</name>
</gene>
<dbReference type="Proteomes" id="UP000277928">
    <property type="component" value="Unassembled WGS sequence"/>
</dbReference>
<feature type="region of interest" description="Disordered" evidence="1">
    <location>
        <begin position="36"/>
        <end position="57"/>
    </location>
</feature>
<feature type="non-terminal residue" evidence="2">
    <location>
        <position position="1"/>
    </location>
</feature>
<keyword evidence="3" id="KW-1185">Reference proteome</keyword>
<evidence type="ECO:0000313" key="2">
    <source>
        <dbReference type="EMBL" id="VDM92329.1"/>
    </source>
</evidence>
<proteinExistence type="predicted"/>
<dbReference type="AlphaFoldDB" id="A0A3P7JUI8"/>
<evidence type="ECO:0000256" key="1">
    <source>
        <dbReference type="SAM" id="MobiDB-lite"/>
    </source>
</evidence>
<name>A0A3P7JUI8_LITSI</name>
<organism evidence="2 3">
    <name type="scientific">Litomosoides sigmodontis</name>
    <name type="common">Filarial nematode worm</name>
    <dbReference type="NCBI Taxonomy" id="42156"/>
    <lineage>
        <taxon>Eukaryota</taxon>
        <taxon>Metazoa</taxon>
        <taxon>Ecdysozoa</taxon>
        <taxon>Nematoda</taxon>
        <taxon>Chromadorea</taxon>
        <taxon>Rhabditida</taxon>
        <taxon>Spirurina</taxon>
        <taxon>Spiruromorpha</taxon>
        <taxon>Filarioidea</taxon>
        <taxon>Onchocercidae</taxon>
        <taxon>Litomosoides</taxon>
    </lineage>
</organism>